<dbReference type="PROSITE" id="PS50112">
    <property type="entry name" value="PAS"/>
    <property type="match status" value="1"/>
</dbReference>
<name>A0A921G0K4_SPOPS</name>
<evidence type="ECO:0000256" key="5">
    <source>
        <dbReference type="ARBA" id="ARBA00022741"/>
    </source>
</evidence>
<feature type="transmembrane region" description="Helical" evidence="9">
    <location>
        <begin position="138"/>
        <end position="158"/>
    </location>
</feature>
<dbReference type="Pfam" id="PF02518">
    <property type="entry name" value="HATPase_c"/>
    <property type="match status" value="1"/>
</dbReference>
<dbReference type="InterPro" id="IPR005467">
    <property type="entry name" value="His_kinase_dom"/>
</dbReference>
<dbReference type="SUPFAM" id="SSF55785">
    <property type="entry name" value="PYP-like sensor domain (PAS domain)"/>
    <property type="match status" value="1"/>
</dbReference>
<dbReference type="EMBL" id="DYWT01000234">
    <property type="protein sequence ID" value="HJF32985.1"/>
    <property type="molecule type" value="Genomic_DNA"/>
</dbReference>
<evidence type="ECO:0000256" key="6">
    <source>
        <dbReference type="ARBA" id="ARBA00022777"/>
    </source>
</evidence>
<dbReference type="PANTHER" id="PTHR43065">
    <property type="entry name" value="SENSOR HISTIDINE KINASE"/>
    <property type="match status" value="1"/>
</dbReference>
<dbReference type="CDD" id="cd00130">
    <property type="entry name" value="PAS"/>
    <property type="match status" value="1"/>
</dbReference>
<dbReference type="InterPro" id="IPR000700">
    <property type="entry name" value="PAS-assoc_C"/>
</dbReference>
<dbReference type="CDD" id="cd00075">
    <property type="entry name" value="HATPase"/>
    <property type="match status" value="1"/>
</dbReference>
<dbReference type="InterPro" id="IPR036890">
    <property type="entry name" value="HATPase_C_sf"/>
</dbReference>
<evidence type="ECO:0000256" key="9">
    <source>
        <dbReference type="SAM" id="Phobius"/>
    </source>
</evidence>
<proteinExistence type="predicted"/>
<dbReference type="InterPro" id="IPR003594">
    <property type="entry name" value="HATPase_dom"/>
</dbReference>
<keyword evidence="9" id="KW-0472">Membrane</keyword>
<evidence type="ECO:0000259" key="12">
    <source>
        <dbReference type="PROSITE" id="PS50113"/>
    </source>
</evidence>
<dbReference type="AlphaFoldDB" id="A0A921G0K4"/>
<keyword evidence="4" id="KW-0808">Transferase</keyword>
<dbReference type="InterPro" id="IPR003661">
    <property type="entry name" value="HisK_dim/P_dom"/>
</dbReference>
<dbReference type="SMART" id="SM00387">
    <property type="entry name" value="HATPase_c"/>
    <property type="match status" value="1"/>
</dbReference>
<accession>A0A921G0K4</accession>
<dbReference type="Gene3D" id="1.10.287.130">
    <property type="match status" value="1"/>
</dbReference>
<protein>
    <recommendedName>
        <fullName evidence="2">histidine kinase</fullName>
        <ecNumber evidence="2">2.7.13.3</ecNumber>
    </recommendedName>
</protein>
<dbReference type="EC" id="2.7.13.3" evidence="2"/>
<sequence length="523" mass="59431">MKDSTIVHSRNMFIILFFAPSVTVHLLTSLFLGFYSAMISALIGLFIITVLIALYKSGMNSLTFRIPLIIGYFLYIFISNLVNPDIVNLFYLIFPVALVAIYNITWLNILIMVITGIEVFVLFYLFSPIYKSVDETQLLPNIAFIFSLAVVLCLLYTFRITPEWNNIFKENKKLDVLLTSRESYLDLFFEHTEDAIAVLDLDQNIVAINPAFERMYGWKRAECIGHSPRLYPSSEDVTTAERTRKVLEGKSYHFLRTKEMKKDGTVFDAELTLAPIYDAEQKLVATSFIARDITLKLQTEQLEIDTEKLKAIGAIAAGVAHEVRNPMTSIYGFVQMMNADPANPYRTYTEIMSSEINRIDLIVSEFLSLSKPNLKTYSEFHIEILLRGIVTMFETEFKNRSIFCDMQIQKNCSMISGNEDGMKQVFINLFKNACEALLKNGIINVIVTFQDKTVTIIIRDNGPGMNQETLEKLYEPFYTTKNEGTGLGMLITKKIIVDQGGTITVTSKKNIGTETTIILPINH</sequence>
<feature type="transmembrane region" description="Helical" evidence="9">
    <location>
        <begin position="37"/>
        <end position="55"/>
    </location>
</feature>
<evidence type="ECO:0000259" key="10">
    <source>
        <dbReference type="PROSITE" id="PS50109"/>
    </source>
</evidence>
<keyword evidence="6" id="KW-0418">Kinase</keyword>
<dbReference type="Proteomes" id="UP000698173">
    <property type="component" value="Unassembled WGS sequence"/>
</dbReference>
<gene>
    <name evidence="13" type="ORF">K8V56_14580</name>
</gene>
<dbReference type="GO" id="GO:0000155">
    <property type="term" value="F:phosphorelay sensor kinase activity"/>
    <property type="evidence" value="ECO:0007669"/>
    <property type="project" value="InterPro"/>
</dbReference>
<dbReference type="SMART" id="SM00091">
    <property type="entry name" value="PAS"/>
    <property type="match status" value="1"/>
</dbReference>
<reference evidence="13" key="2">
    <citation type="submission" date="2021-09" db="EMBL/GenBank/DDBJ databases">
        <authorList>
            <person name="Gilroy R."/>
        </authorList>
    </citation>
    <scope>NUCLEOTIDE SEQUENCE</scope>
    <source>
        <strain evidence="13">CHK171-7178</strain>
    </source>
</reference>
<feature type="domain" description="PAS" evidence="11">
    <location>
        <begin position="181"/>
        <end position="250"/>
    </location>
</feature>
<dbReference type="GO" id="GO:0005524">
    <property type="term" value="F:ATP binding"/>
    <property type="evidence" value="ECO:0007669"/>
    <property type="project" value="UniProtKB-KW"/>
</dbReference>
<evidence type="ECO:0000259" key="11">
    <source>
        <dbReference type="PROSITE" id="PS50112"/>
    </source>
</evidence>
<comment type="catalytic activity">
    <reaction evidence="1">
        <text>ATP + protein L-histidine = ADP + protein N-phospho-L-histidine.</text>
        <dbReference type="EC" id="2.7.13.3"/>
    </reaction>
</comment>
<dbReference type="Gene3D" id="3.30.450.20">
    <property type="entry name" value="PAS domain"/>
    <property type="match status" value="1"/>
</dbReference>
<evidence type="ECO:0000256" key="8">
    <source>
        <dbReference type="ARBA" id="ARBA00023012"/>
    </source>
</evidence>
<comment type="caution">
    <text evidence="13">The sequence shown here is derived from an EMBL/GenBank/DDBJ whole genome shotgun (WGS) entry which is preliminary data.</text>
</comment>
<feature type="transmembrane region" description="Helical" evidence="9">
    <location>
        <begin position="109"/>
        <end position="126"/>
    </location>
</feature>
<evidence type="ECO:0000256" key="4">
    <source>
        <dbReference type="ARBA" id="ARBA00022679"/>
    </source>
</evidence>
<dbReference type="Pfam" id="PF08448">
    <property type="entry name" value="PAS_4"/>
    <property type="match status" value="1"/>
</dbReference>
<feature type="transmembrane region" description="Helical" evidence="9">
    <location>
        <begin position="62"/>
        <end position="80"/>
    </location>
</feature>
<evidence type="ECO:0000256" key="1">
    <source>
        <dbReference type="ARBA" id="ARBA00000085"/>
    </source>
</evidence>
<dbReference type="InterPro" id="IPR000014">
    <property type="entry name" value="PAS"/>
</dbReference>
<keyword evidence="3" id="KW-0597">Phosphoprotein</keyword>
<organism evidence="13 14">
    <name type="scientific">Sporosarcina psychrophila</name>
    <name type="common">Bacillus psychrophilus</name>
    <dbReference type="NCBI Taxonomy" id="1476"/>
    <lineage>
        <taxon>Bacteria</taxon>
        <taxon>Bacillati</taxon>
        <taxon>Bacillota</taxon>
        <taxon>Bacilli</taxon>
        <taxon>Bacillales</taxon>
        <taxon>Caryophanaceae</taxon>
        <taxon>Sporosarcina</taxon>
    </lineage>
</organism>
<evidence type="ECO:0000256" key="7">
    <source>
        <dbReference type="ARBA" id="ARBA00022840"/>
    </source>
</evidence>
<dbReference type="Gene3D" id="3.30.565.10">
    <property type="entry name" value="Histidine kinase-like ATPase, C-terminal domain"/>
    <property type="match status" value="1"/>
</dbReference>
<evidence type="ECO:0000256" key="3">
    <source>
        <dbReference type="ARBA" id="ARBA00022553"/>
    </source>
</evidence>
<dbReference type="PRINTS" id="PR00344">
    <property type="entry name" value="BCTRLSENSOR"/>
</dbReference>
<dbReference type="Pfam" id="PF00512">
    <property type="entry name" value="HisKA"/>
    <property type="match status" value="1"/>
</dbReference>
<keyword evidence="7" id="KW-0067">ATP-binding</keyword>
<dbReference type="NCBIfam" id="TIGR00229">
    <property type="entry name" value="sensory_box"/>
    <property type="match status" value="1"/>
</dbReference>
<dbReference type="InterPro" id="IPR004358">
    <property type="entry name" value="Sig_transdc_His_kin-like_C"/>
</dbReference>
<dbReference type="PANTHER" id="PTHR43065:SF10">
    <property type="entry name" value="PEROXIDE STRESS-ACTIVATED HISTIDINE KINASE MAK3"/>
    <property type="match status" value="1"/>
</dbReference>
<dbReference type="InterPro" id="IPR035965">
    <property type="entry name" value="PAS-like_dom_sf"/>
</dbReference>
<dbReference type="PROSITE" id="PS50113">
    <property type="entry name" value="PAC"/>
    <property type="match status" value="1"/>
</dbReference>
<dbReference type="SUPFAM" id="SSF47384">
    <property type="entry name" value="Homodimeric domain of signal transducing histidine kinase"/>
    <property type="match status" value="1"/>
</dbReference>
<feature type="domain" description="PAC" evidence="12">
    <location>
        <begin position="253"/>
        <end position="305"/>
    </location>
</feature>
<feature type="domain" description="Histidine kinase" evidence="10">
    <location>
        <begin position="318"/>
        <end position="523"/>
    </location>
</feature>
<feature type="transmembrane region" description="Helical" evidence="9">
    <location>
        <begin position="12"/>
        <end position="31"/>
    </location>
</feature>
<reference evidence="13" key="1">
    <citation type="journal article" date="2021" name="PeerJ">
        <title>Extensive microbial diversity within the chicken gut microbiome revealed by metagenomics and culture.</title>
        <authorList>
            <person name="Gilroy R."/>
            <person name="Ravi A."/>
            <person name="Getino M."/>
            <person name="Pursley I."/>
            <person name="Horton D.L."/>
            <person name="Alikhan N.F."/>
            <person name="Baker D."/>
            <person name="Gharbi K."/>
            <person name="Hall N."/>
            <person name="Watson M."/>
            <person name="Adriaenssens E.M."/>
            <person name="Foster-Nyarko E."/>
            <person name="Jarju S."/>
            <person name="Secka A."/>
            <person name="Antonio M."/>
            <person name="Oren A."/>
            <person name="Chaudhuri R.R."/>
            <person name="La Ragione R."/>
            <person name="Hildebrand F."/>
            <person name="Pallen M.J."/>
        </authorList>
    </citation>
    <scope>NUCLEOTIDE SEQUENCE</scope>
    <source>
        <strain evidence="13">CHK171-7178</strain>
    </source>
</reference>
<evidence type="ECO:0000313" key="14">
    <source>
        <dbReference type="Proteomes" id="UP000698173"/>
    </source>
</evidence>
<keyword evidence="9" id="KW-0812">Transmembrane</keyword>
<dbReference type="CDD" id="cd00082">
    <property type="entry name" value="HisKA"/>
    <property type="match status" value="1"/>
</dbReference>
<dbReference type="InterPro" id="IPR036097">
    <property type="entry name" value="HisK_dim/P_sf"/>
</dbReference>
<dbReference type="SMART" id="SM00388">
    <property type="entry name" value="HisKA"/>
    <property type="match status" value="1"/>
</dbReference>
<evidence type="ECO:0000313" key="13">
    <source>
        <dbReference type="EMBL" id="HJF32985.1"/>
    </source>
</evidence>
<evidence type="ECO:0000256" key="2">
    <source>
        <dbReference type="ARBA" id="ARBA00012438"/>
    </source>
</evidence>
<keyword evidence="5" id="KW-0547">Nucleotide-binding</keyword>
<dbReference type="SUPFAM" id="SSF55874">
    <property type="entry name" value="ATPase domain of HSP90 chaperone/DNA topoisomerase II/histidine kinase"/>
    <property type="match status" value="1"/>
</dbReference>
<keyword evidence="8" id="KW-0902">Two-component regulatory system</keyword>
<dbReference type="PROSITE" id="PS50109">
    <property type="entry name" value="HIS_KIN"/>
    <property type="match status" value="1"/>
</dbReference>
<dbReference type="InterPro" id="IPR013656">
    <property type="entry name" value="PAS_4"/>
</dbReference>
<keyword evidence="9" id="KW-1133">Transmembrane helix</keyword>